<name>A0A937HZC8_9GAMM</name>
<feature type="domain" description="Carboxylesterase type B" evidence="4">
    <location>
        <begin position="22"/>
        <end position="522"/>
    </location>
</feature>
<evidence type="ECO:0000256" key="3">
    <source>
        <dbReference type="RuleBase" id="RU361235"/>
    </source>
</evidence>
<sequence>MKTVFSLLIIGLFIGCSSSSPSKVIETSKGKLQGYEENQVNFFLGIPYAEAPLGDLRWEPPKPIKSWEGIKNADRLGSACMQPTNIGNSAFLDLMLDGYGLAWYEKLIIKSLSFFAPRLSASNFSEDCLFLNVIAPEDAENLPVMFWIHGGAGRFGSGGDSIYLTSKFAKKDVILVTINYRLGSLGWFAHPALSAESEAGVSGNYASLDQIEALNWVKNNISNFGGDPNNVTIFGESAGGQAVGTLLSSPLSKGLFHKAISQSGSGILGTRSLRDNSRNRSAEDIGLELAEHFGVDNDEKALENLRKIPAGVFIQISDPEKDANLISNVTQIVDGYVFPYMFNEAYRNGTTHNVPYITGFNANEGTTLVPLIFPEPIFEASFNGEDWLDEFWKILLDGFSGEVPESVTDYVNSIEGSDYDAAAQVWGDIWFGGPAYYSAQKRSDDGLKTYLYFFERAVPSEKQTIGATHALELAYIFGSFFPFVARDDWDEELSEIMLNDWTEFAKTGVPNDSWPEFSSEEPTARIYGDSIYESKLKDYKVFEALADYFNKF</sequence>
<comment type="similarity">
    <text evidence="1 3">Belongs to the type-B carboxylesterase/lipase family.</text>
</comment>
<evidence type="ECO:0000259" key="4">
    <source>
        <dbReference type="Pfam" id="PF00135"/>
    </source>
</evidence>
<dbReference type="InterPro" id="IPR002018">
    <property type="entry name" value="CarbesteraseB"/>
</dbReference>
<dbReference type="Gene3D" id="3.40.50.1820">
    <property type="entry name" value="alpha/beta hydrolase"/>
    <property type="match status" value="1"/>
</dbReference>
<dbReference type="AlphaFoldDB" id="A0A937HZC8"/>
<dbReference type="EC" id="3.1.1.-" evidence="3"/>
<evidence type="ECO:0000256" key="1">
    <source>
        <dbReference type="ARBA" id="ARBA00005964"/>
    </source>
</evidence>
<protein>
    <recommendedName>
        <fullName evidence="3">Carboxylic ester hydrolase</fullName>
        <ecNumber evidence="3">3.1.1.-</ecNumber>
    </recommendedName>
</protein>
<gene>
    <name evidence="5" type="ORF">ISQ63_01290</name>
</gene>
<dbReference type="PROSITE" id="PS00122">
    <property type="entry name" value="CARBOXYLESTERASE_B_1"/>
    <property type="match status" value="1"/>
</dbReference>
<dbReference type="SUPFAM" id="SSF53474">
    <property type="entry name" value="alpha/beta-Hydrolases"/>
    <property type="match status" value="1"/>
</dbReference>
<dbReference type="GO" id="GO:0016787">
    <property type="term" value="F:hydrolase activity"/>
    <property type="evidence" value="ECO:0007669"/>
    <property type="project" value="UniProtKB-KW"/>
</dbReference>
<dbReference type="Proteomes" id="UP000744438">
    <property type="component" value="Unassembled WGS sequence"/>
</dbReference>
<evidence type="ECO:0000313" key="6">
    <source>
        <dbReference type="Proteomes" id="UP000744438"/>
    </source>
</evidence>
<dbReference type="InterPro" id="IPR029058">
    <property type="entry name" value="AB_hydrolase_fold"/>
</dbReference>
<dbReference type="PROSITE" id="PS51257">
    <property type="entry name" value="PROKAR_LIPOPROTEIN"/>
    <property type="match status" value="1"/>
</dbReference>
<keyword evidence="2 3" id="KW-0378">Hydrolase</keyword>
<dbReference type="PANTHER" id="PTHR11559">
    <property type="entry name" value="CARBOXYLESTERASE"/>
    <property type="match status" value="1"/>
</dbReference>
<dbReference type="InterPro" id="IPR019826">
    <property type="entry name" value="Carboxylesterase_B_AS"/>
</dbReference>
<dbReference type="EMBL" id="JADHQC010000003">
    <property type="protein sequence ID" value="MBL6811499.1"/>
    <property type="molecule type" value="Genomic_DNA"/>
</dbReference>
<comment type="caution">
    <text evidence="5">The sequence shown here is derived from an EMBL/GenBank/DDBJ whole genome shotgun (WGS) entry which is preliminary data.</text>
</comment>
<dbReference type="Pfam" id="PF00135">
    <property type="entry name" value="COesterase"/>
    <property type="match status" value="1"/>
</dbReference>
<dbReference type="InterPro" id="IPR050309">
    <property type="entry name" value="Type-B_Carboxylest/Lipase"/>
</dbReference>
<evidence type="ECO:0000313" key="5">
    <source>
        <dbReference type="EMBL" id="MBL6811499.1"/>
    </source>
</evidence>
<reference evidence="5" key="1">
    <citation type="submission" date="2020-10" db="EMBL/GenBank/DDBJ databases">
        <title>Microbiome of the Black Sea water column analyzed by genome centric metagenomics.</title>
        <authorList>
            <person name="Cabello-Yeves P.J."/>
            <person name="Callieri C."/>
            <person name="Picazo A."/>
            <person name="Mehrshad M."/>
            <person name="Haro-Moreno J.M."/>
            <person name="Roda-Garcia J."/>
            <person name="Dzembekova N."/>
            <person name="Slabakova V."/>
            <person name="Slabakova N."/>
            <person name="Moncheva S."/>
            <person name="Rodriguez-Valera F."/>
        </authorList>
    </citation>
    <scope>NUCLEOTIDE SEQUENCE</scope>
    <source>
        <strain evidence="5">BS307-5m-G49</strain>
    </source>
</reference>
<proteinExistence type="inferred from homology"/>
<dbReference type="InterPro" id="IPR019819">
    <property type="entry name" value="Carboxylesterase_B_CS"/>
</dbReference>
<organism evidence="5 6">
    <name type="scientific">SAR86 cluster bacterium</name>
    <dbReference type="NCBI Taxonomy" id="2030880"/>
    <lineage>
        <taxon>Bacteria</taxon>
        <taxon>Pseudomonadati</taxon>
        <taxon>Pseudomonadota</taxon>
        <taxon>Gammaproteobacteria</taxon>
        <taxon>SAR86 cluster</taxon>
    </lineage>
</organism>
<dbReference type="PROSITE" id="PS00941">
    <property type="entry name" value="CARBOXYLESTERASE_B_2"/>
    <property type="match status" value="1"/>
</dbReference>
<evidence type="ECO:0000256" key="2">
    <source>
        <dbReference type="ARBA" id="ARBA00022801"/>
    </source>
</evidence>
<accession>A0A937HZC8</accession>